<reference evidence="12" key="1">
    <citation type="submission" date="2015-04" db="EMBL/GenBank/DDBJ databases">
        <title>Physiological reanalysis, assessment of diazotrophy, and genome sequences of multiple isolates of Streptomyces thermoautotrophicus.</title>
        <authorList>
            <person name="MacKellar D.C."/>
            <person name="Lieber L."/>
            <person name="Norman J."/>
            <person name="Bolger A."/>
            <person name="Tobin C."/>
            <person name="Murray J.W."/>
            <person name="Chang R."/>
            <person name="Ford T."/>
            <person name="Nguyen P.Q."/>
            <person name="Woodward J."/>
            <person name="Permingeat H."/>
            <person name="Joshi N.S."/>
            <person name="Silver P.A."/>
            <person name="Usadel B."/>
            <person name="Rutherford A.W."/>
            <person name="Friesen M."/>
            <person name="Prell J."/>
        </authorList>
    </citation>
    <scope>NUCLEOTIDE SEQUENCE [LARGE SCALE GENOMIC DNA]</scope>
    <source>
        <strain evidence="12">H1</strain>
    </source>
</reference>
<dbReference type="PANTHER" id="PTHR28259:SF1">
    <property type="entry name" value="FLUORIDE EXPORT PROTEIN 1-RELATED"/>
    <property type="match status" value="1"/>
</dbReference>
<dbReference type="EMBL" id="LAXD01000001">
    <property type="protein sequence ID" value="KWW98561.1"/>
    <property type="molecule type" value="Genomic_DNA"/>
</dbReference>
<gene>
    <name evidence="10" type="primary">fluC</name>
    <name evidence="10" type="synonym">crcB</name>
    <name evidence="11" type="ORF">LI90_187</name>
</gene>
<dbReference type="Proteomes" id="UP000070188">
    <property type="component" value="Unassembled WGS sequence"/>
</dbReference>
<feature type="binding site" evidence="10">
    <location>
        <position position="75"/>
    </location>
    <ligand>
        <name>Na(+)</name>
        <dbReference type="ChEBI" id="CHEBI:29101"/>
        <note>structural</note>
    </ligand>
</feature>
<evidence type="ECO:0000313" key="11">
    <source>
        <dbReference type="EMBL" id="KWW98561.1"/>
    </source>
</evidence>
<evidence type="ECO:0000313" key="12">
    <source>
        <dbReference type="Proteomes" id="UP000070188"/>
    </source>
</evidence>
<dbReference type="HAMAP" id="MF_00454">
    <property type="entry name" value="FluC"/>
    <property type="match status" value="1"/>
</dbReference>
<dbReference type="Pfam" id="PF02537">
    <property type="entry name" value="CRCB"/>
    <property type="match status" value="1"/>
</dbReference>
<comment type="similarity">
    <text evidence="7 10">Belongs to the fluoride channel Fluc/FEX (TC 1.A.43) family.</text>
</comment>
<evidence type="ECO:0000256" key="3">
    <source>
        <dbReference type="ARBA" id="ARBA00022692"/>
    </source>
</evidence>
<dbReference type="STRING" id="1469144.LI90_187"/>
<dbReference type="PANTHER" id="PTHR28259">
    <property type="entry name" value="FLUORIDE EXPORT PROTEIN 1-RELATED"/>
    <property type="match status" value="1"/>
</dbReference>
<comment type="subcellular location">
    <subcellularLocation>
        <location evidence="1 10">Cell membrane</location>
        <topology evidence="1 10">Multi-pass membrane protein</topology>
    </subcellularLocation>
</comment>
<comment type="catalytic activity">
    <reaction evidence="8">
        <text>fluoride(in) = fluoride(out)</text>
        <dbReference type="Rhea" id="RHEA:76159"/>
        <dbReference type="ChEBI" id="CHEBI:17051"/>
    </reaction>
    <physiologicalReaction direction="left-to-right" evidence="8">
        <dbReference type="Rhea" id="RHEA:76160"/>
    </physiologicalReaction>
</comment>
<dbReference type="GO" id="GO:0062054">
    <property type="term" value="F:fluoride channel activity"/>
    <property type="evidence" value="ECO:0007669"/>
    <property type="project" value="UniProtKB-UniRule"/>
</dbReference>
<feature type="transmembrane region" description="Helical" evidence="10">
    <location>
        <begin position="30"/>
        <end position="53"/>
    </location>
</feature>
<keyword evidence="12" id="KW-1185">Reference proteome</keyword>
<dbReference type="PATRIC" id="fig|1469144.10.peg.261"/>
<evidence type="ECO:0000256" key="2">
    <source>
        <dbReference type="ARBA" id="ARBA00022475"/>
    </source>
</evidence>
<evidence type="ECO:0000256" key="1">
    <source>
        <dbReference type="ARBA" id="ARBA00004651"/>
    </source>
</evidence>
<feature type="transmembrane region" description="Helical" evidence="10">
    <location>
        <begin position="102"/>
        <end position="122"/>
    </location>
</feature>
<keyword evidence="10" id="KW-0406">Ion transport</keyword>
<feature type="binding site" evidence="10">
    <location>
        <position position="72"/>
    </location>
    <ligand>
        <name>Na(+)</name>
        <dbReference type="ChEBI" id="CHEBI:29101"/>
        <note>structural</note>
    </ligand>
</feature>
<sequence length="134" mass="13765">MLGVIAAGGALGALARYGLAVALPHQPGAFPWATFLTNASGCLLLGALMVLLLDWWPPRPYVRPFLGVGVLGGYTTFSTYAAETRDLVAAGAPATAAGYALGSLAAALVAVWAGMTLTRAAVSRLRRRGARRPA</sequence>
<accession>A0A132MMB1</accession>
<proteinExistence type="inferred from homology"/>
<dbReference type="GO" id="GO:0046872">
    <property type="term" value="F:metal ion binding"/>
    <property type="evidence" value="ECO:0007669"/>
    <property type="project" value="UniProtKB-KW"/>
</dbReference>
<keyword evidence="4 10" id="KW-1133">Transmembrane helix</keyword>
<protein>
    <recommendedName>
        <fullName evidence="10">Fluoride-specific ion channel FluC</fullName>
    </recommendedName>
</protein>
<keyword evidence="6 10" id="KW-0407">Ion channel</keyword>
<dbReference type="GO" id="GO:0140114">
    <property type="term" value="P:cellular detoxification of fluoride"/>
    <property type="evidence" value="ECO:0007669"/>
    <property type="project" value="UniProtKB-UniRule"/>
</dbReference>
<evidence type="ECO:0000256" key="6">
    <source>
        <dbReference type="ARBA" id="ARBA00023303"/>
    </source>
</evidence>
<dbReference type="InterPro" id="IPR003691">
    <property type="entry name" value="FluC"/>
</dbReference>
<evidence type="ECO:0000256" key="7">
    <source>
        <dbReference type="ARBA" id="ARBA00035120"/>
    </source>
</evidence>
<evidence type="ECO:0000256" key="9">
    <source>
        <dbReference type="ARBA" id="ARBA00049940"/>
    </source>
</evidence>
<evidence type="ECO:0000256" key="4">
    <source>
        <dbReference type="ARBA" id="ARBA00022989"/>
    </source>
</evidence>
<comment type="caution">
    <text evidence="11">The sequence shown here is derived from an EMBL/GenBank/DDBJ whole genome shotgun (WGS) entry which is preliminary data.</text>
</comment>
<name>A0A132MMB1_9ACTN</name>
<evidence type="ECO:0000256" key="5">
    <source>
        <dbReference type="ARBA" id="ARBA00023136"/>
    </source>
</evidence>
<keyword evidence="2 10" id="KW-1003">Cell membrane</keyword>
<evidence type="ECO:0000256" key="8">
    <source>
        <dbReference type="ARBA" id="ARBA00035585"/>
    </source>
</evidence>
<dbReference type="AlphaFoldDB" id="A0A132MMB1"/>
<keyword evidence="10" id="KW-0915">Sodium</keyword>
<keyword evidence="10" id="KW-0479">Metal-binding</keyword>
<comment type="function">
    <text evidence="9 10">Fluoride-specific ion channel. Important for reducing fluoride concentration in the cell, thus reducing its toxicity.</text>
</comment>
<keyword evidence="10" id="KW-0813">Transport</keyword>
<feature type="transmembrane region" description="Helical" evidence="10">
    <location>
        <begin position="65"/>
        <end position="82"/>
    </location>
</feature>
<organism evidence="11 12">
    <name type="scientific">Carbonactinospora thermoautotrophica</name>
    <dbReference type="NCBI Taxonomy" id="1469144"/>
    <lineage>
        <taxon>Bacteria</taxon>
        <taxon>Bacillati</taxon>
        <taxon>Actinomycetota</taxon>
        <taxon>Actinomycetes</taxon>
        <taxon>Kitasatosporales</taxon>
        <taxon>Carbonactinosporaceae</taxon>
        <taxon>Carbonactinospora</taxon>
    </lineage>
</organism>
<keyword evidence="5 10" id="KW-0472">Membrane</keyword>
<dbReference type="NCBIfam" id="TIGR00494">
    <property type="entry name" value="crcB"/>
    <property type="match status" value="1"/>
</dbReference>
<dbReference type="GO" id="GO:0005886">
    <property type="term" value="C:plasma membrane"/>
    <property type="evidence" value="ECO:0007669"/>
    <property type="project" value="UniProtKB-SubCell"/>
</dbReference>
<keyword evidence="3 10" id="KW-0812">Transmembrane</keyword>
<comment type="activity regulation">
    <text evidence="10">Na(+) is not transported, but it plays an essential structural role and its presence is essential for fluoride channel function.</text>
</comment>
<evidence type="ECO:0000256" key="10">
    <source>
        <dbReference type="HAMAP-Rule" id="MF_00454"/>
    </source>
</evidence>